<name>A0A1I5BH49_CHROL</name>
<reference evidence="2" key="1">
    <citation type="submission" date="2016-10" db="EMBL/GenBank/DDBJ databases">
        <authorList>
            <person name="Varghese N."/>
            <person name="Submissions S."/>
        </authorList>
    </citation>
    <scope>NUCLEOTIDE SEQUENCE [LARGE SCALE GENOMIC DNA]</scope>
    <source>
        <strain evidence="2">DSM 25575</strain>
    </source>
</reference>
<dbReference type="Proteomes" id="UP000198769">
    <property type="component" value="Unassembled WGS sequence"/>
</dbReference>
<proteinExistence type="predicted"/>
<dbReference type="AlphaFoldDB" id="A0A1I5BH49"/>
<accession>A0A1I5BH49</accession>
<evidence type="ECO:0000313" key="2">
    <source>
        <dbReference type="Proteomes" id="UP000198769"/>
    </source>
</evidence>
<sequence length="42" mass="5106">MFLQQVYKGSYEEINFIDSHENSGRIKYLKQINQMMQIYAFV</sequence>
<keyword evidence="2" id="KW-1185">Reference proteome</keyword>
<gene>
    <name evidence="1" type="ORF">SAMN05421594_4062</name>
</gene>
<organism evidence="1 2">
    <name type="scientific">Chryseobacterium oleae</name>
    <dbReference type="NCBI Taxonomy" id="491207"/>
    <lineage>
        <taxon>Bacteria</taxon>
        <taxon>Pseudomonadati</taxon>
        <taxon>Bacteroidota</taxon>
        <taxon>Flavobacteriia</taxon>
        <taxon>Flavobacteriales</taxon>
        <taxon>Weeksellaceae</taxon>
        <taxon>Chryseobacterium group</taxon>
        <taxon>Chryseobacterium</taxon>
    </lineage>
</organism>
<protein>
    <submittedName>
        <fullName evidence="1">Uncharacterized protein</fullName>
    </submittedName>
</protein>
<evidence type="ECO:0000313" key="1">
    <source>
        <dbReference type="EMBL" id="SFN74043.1"/>
    </source>
</evidence>
<dbReference type="EMBL" id="FOVD01000007">
    <property type="protein sequence ID" value="SFN74043.1"/>
    <property type="molecule type" value="Genomic_DNA"/>
</dbReference>